<dbReference type="InterPro" id="IPR023996">
    <property type="entry name" value="TonB-dep_OMP_SusC/RagA"/>
</dbReference>
<evidence type="ECO:0000259" key="9">
    <source>
        <dbReference type="Pfam" id="PF07715"/>
    </source>
</evidence>
<feature type="signal peptide" evidence="8">
    <location>
        <begin position="1"/>
        <end position="22"/>
    </location>
</feature>
<keyword evidence="3 7" id="KW-1134">Transmembrane beta strand</keyword>
<dbReference type="eggNOG" id="COG1629">
    <property type="taxonomic scope" value="Bacteria"/>
</dbReference>
<organism evidence="10 11">
    <name type="scientific">Elizabethkingia anophelis NUHP1</name>
    <dbReference type="NCBI Taxonomy" id="1338011"/>
    <lineage>
        <taxon>Bacteria</taxon>
        <taxon>Pseudomonadati</taxon>
        <taxon>Bacteroidota</taxon>
        <taxon>Flavobacteriia</taxon>
        <taxon>Flavobacteriales</taxon>
        <taxon>Weeksellaceae</taxon>
        <taxon>Elizabethkingia</taxon>
    </lineage>
</organism>
<reference evidence="10" key="1">
    <citation type="journal article" date="2013" name="Lancet">
        <title>First case of E anophelis outbreak in an intensive-care unit.</title>
        <authorList>
            <person name="Teo J."/>
            <person name="Tan S.Y."/>
            <person name="Tay M."/>
            <person name="Ding Y."/>
            <person name="Kjelleberg S."/>
            <person name="Givskov M."/>
            <person name="Lin R.T."/>
            <person name="Yang L."/>
        </authorList>
    </citation>
    <scope>NUCLEOTIDE SEQUENCE [LARGE SCALE GENOMIC DNA]</scope>
    <source>
        <strain evidence="10">NUHP1</strain>
    </source>
</reference>
<dbReference type="STRING" id="1338011.BD94_3784"/>
<keyword evidence="2 7" id="KW-0813">Transport</keyword>
<dbReference type="PROSITE" id="PS52016">
    <property type="entry name" value="TONB_DEPENDENT_REC_3"/>
    <property type="match status" value="1"/>
</dbReference>
<keyword evidence="5 7" id="KW-0472">Membrane</keyword>
<accession>A0A077EMZ1</accession>
<dbReference type="RefSeq" id="WP_024564013.1">
    <property type="nucleotide sequence ID" value="NZ_CP007547.1"/>
</dbReference>
<evidence type="ECO:0000313" key="11">
    <source>
        <dbReference type="Proteomes" id="UP000028933"/>
    </source>
</evidence>
<dbReference type="InterPro" id="IPR039426">
    <property type="entry name" value="TonB-dep_rcpt-like"/>
</dbReference>
<keyword evidence="4 7" id="KW-0812">Transmembrane</keyword>
<evidence type="ECO:0000256" key="6">
    <source>
        <dbReference type="ARBA" id="ARBA00023237"/>
    </source>
</evidence>
<evidence type="ECO:0000313" key="10">
    <source>
        <dbReference type="EMBL" id="AIL47559.1"/>
    </source>
</evidence>
<comment type="subcellular location">
    <subcellularLocation>
        <location evidence="1 7">Cell outer membrane</location>
        <topology evidence="1 7">Multi-pass membrane protein</topology>
    </subcellularLocation>
</comment>
<feature type="chain" id="PRO_5001718538" evidence="8">
    <location>
        <begin position="23"/>
        <end position="980"/>
    </location>
</feature>
<protein>
    <submittedName>
        <fullName evidence="10">TonB-dependent receptor</fullName>
    </submittedName>
</protein>
<dbReference type="NCBIfam" id="TIGR04056">
    <property type="entry name" value="OMP_RagA_SusC"/>
    <property type="match status" value="1"/>
</dbReference>
<keyword evidence="8" id="KW-0732">Signal</keyword>
<sequence length="980" mass="108679">MNVKFRVLSAGVLFFIGQGAMAQKAKKDTTATKEIEEVVVVAYGKQKKNSVVGSNLQIKSEKLAERPISDVSQALDGAGPGIQVSASTGQPGEGLSVRIRGISSYSYSNSPLYVLDGAIYNGPLSAINPADIESINVLKDAAATSLYGSSAANGVVLLTTKKGKKGKDRIDFSATTGISARSVPEYDRVNAAQYYPLTWEALRNGRLSSGIDAANSYATNNLINVLKTNVYNVPDNQLVVNGILNPNAKLRYDDFDWAKPLIGTGIRNEYNLGLSGGNEKTTYRTSLGYTKEDGYLKTTDFERFTLRVAVDSQVKSWLKLGANLSAAAITRNNGVDGAASSASYVNPYRWTRVMGPIYSPYIIDPVTGQRVIDPVTGQEMFDPGDKRGTDAAAGRNVIAETLWNRNFTRDYNVNSILYAEVAIDPYLKFTTNVAYSYQNTFRKTYTNKLIGDAAGLGSAERYTNFYQTLNWNQKLSYTRKFGDHSLDAFFAHENYRYSYDYLYAYKTGQTVDNNDEMVNFVTPKNTNGYYNLYTKESWFGNLSYGYQGKYHLQGSIRWDASSRFAKDVRWNAFWSVGGNWVISNESFLKGNSVVNYLKLMASYGQVGNDALNGYYPYQTLYSIGYPNVTEGGILFNQLSDPKLTWESNNQTDVSLEFGLFKSRITGSAGWYRRYTKDMLFRVPVPVSAGVPDDGVARNVGDMQNTGWEFQLSADIIKNQNFKWNVNINASTYKNVLKKLIPGQSEIINGTKRIIEGKSIYDYWLRQWYGVDPKDGAPLFVADPQFVNPNALSPDIRMIDGQALTTTHTKAKYDWSGSAIPDWYGSFGSNFKYKNWDLSVMFTYQIGGKIYDSNYAGLMSGYPQGGALSTDILNRWTTPGQITDTPAMNTATYNTAAQQSSRWLVSASYIQLRNATFGYTFNKESLKDLGVDNLRLYVSGENIWAKTARKGLEPGGGGFNGTVAPRYTPARIVSLGLNVSF</sequence>
<evidence type="ECO:0000256" key="2">
    <source>
        <dbReference type="ARBA" id="ARBA00022448"/>
    </source>
</evidence>
<evidence type="ECO:0000256" key="5">
    <source>
        <dbReference type="ARBA" id="ARBA00023136"/>
    </source>
</evidence>
<keyword evidence="10" id="KW-0675">Receptor</keyword>
<dbReference type="SUPFAM" id="SSF56935">
    <property type="entry name" value="Porins"/>
    <property type="match status" value="1"/>
</dbReference>
<keyword evidence="6 7" id="KW-0998">Cell outer membrane</keyword>
<dbReference type="Gene3D" id="2.40.170.20">
    <property type="entry name" value="TonB-dependent receptor, beta-barrel domain"/>
    <property type="match status" value="1"/>
</dbReference>
<dbReference type="InterPro" id="IPR037066">
    <property type="entry name" value="Plug_dom_sf"/>
</dbReference>
<dbReference type="NCBIfam" id="TIGR04057">
    <property type="entry name" value="SusC_RagA_signa"/>
    <property type="match status" value="1"/>
</dbReference>
<evidence type="ECO:0000256" key="7">
    <source>
        <dbReference type="PROSITE-ProRule" id="PRU01360"/>
    </source>
</evidence>
<dbReference type="EMBL" id="CP007547">
    <property type="protein sequence ID" value="AIL47559.1"/>
    <property type="molecule type" value="Genomic_DNA"/>
</dbReference>
<dbReference type="GO" id="GO:0009279">
    <property type="term" value="C:cell outer membrane"/>
    <property type="evidence" value="ECO:0007669"/>
    <property type="project" value="UniProtKB-SubCell"/>
</dbReference>
<dbReference type="InterPro" id="IPR012910">
    <property type="entry name" value="Plug_dom"/>
</dbReference>
<dbReference type="HOGENOM" id="CLU_004317_0_1_10"/>
<dbReference type="KEGG" id="eao:BD94_3784"/>
<proteinExistence type="inferred from homology"/>
<dbReference type="Gene3D" id="2.170.130.10">
    <property type="entry name" value="TonB-dependent receptor, plug domain"/>
    <property type="match status" value="1"/>
</dbReference>
<comment type="similarity">
    <text evidence="7">Belongs to the TonB-dependent receptor family.</text>
</comment>
<dbReference type="Pfam" id="PF07715">
    <property type="entry name" value="Plug"/>
    <property type="match status" value="1"/>
</dbReference>
<dbReference type="InterPro" id="IPR023997">
    <property type="entry name" value="TonB-dep_OMP_SusC/RagA_CS"/>
</dbReference>
<dbReference type="InterPro" id="IPR036942">
    <property type="entry name" value="Beta-barrel_TonB_sf"/>
</dbReference>
<feature type="domain" description="TonB-dependent receptor plug" evidence="9">
    <location>
        <begin position="49"/>
        <end position="155"/>
    </location>
</feature>
<reference evidence="10" key="2">
    <citation type="journal article" date="2015" name="Genome Biol. Evol.">
        <title>Complete Genome Sequence and Transcriptomic Analysis of the Novel Pathogen Elizabethkingia anophelis in Response to Oxidative Stress.</title>
        <authorList>
            <person name="Li Y."/>
            <person name="Liu Y."/>
            <person name="Chew S.C."/>
            <person name="Tay M."/>
            <person name="Salido M.M."/>
            <person name="Teo J."/>
            <person name="Lauro F.M."/>
            <person name="Givskov M."/>
            <person name="Yang L."/>
        </authorList>
    </citation>
    <scope>NUCLEOTIDE SEQUENCE</scope>
    <source>
        <strain evidence="10">NUHP1</strain>
    </source>
</reference>
<evidence type="ECO:0000256" key="8">
    <source>
        <dbReference type="SAM" id="SignalP"/>
    </source>
</evidence>
<name>A0A077EMZ1_9FLAO</name>
<gene>
    <name evidence="10" type="ORF">BD94_3784</name>
</gene>
<evidence type="ECO:0000256" key="4">
    <source>
        <dbReference type="ARBA" id="ARBA00022692"/>
    </source>
</evidence>
<dbReference type="AlphaFoldDB" id="A0A077EMZ1"/>
<evidence type="ECO:0000256" key="3">
    <source>
        <dbReference type="ARBA" id="ARBA00022452"/>
    </source>
</evidence>
<dbReference type="Proteomes" id="UP000028933">
    <property type="component" value="Chromosome"/>
</dbReference>
<evidence type="ECO:0000256" key="1">
    <source>
        <dbReference type="ARBA" id="ARBA00004571"/>
    </source>
</evidence>